<reference evidence="2" key="1">
    <citation type="submission" date="2020-05" db="EMBL/GenBank/DDBJ databases">
        <authorList>
            <person name="Chiriac C."/>
            <person name="Salcher M."/>
            <person name="Ghai R."/>
            <person name="Kavagutti S V."/>
        </authorList>
    </citation>
    <scope>NUCLEOTIDE SEQUENCE</scope>
</reference>
<name>A0A6J7L3G6_9ZZZZ</name>
<gene>
    <name evidence="2" type="ORF">UFOPK3772_02192</name>
</gene>
<dbReference type="SUPFAM" id="SSF53335">
    <property type="entry name" value="S-adenosyl-L-methionine-dependent methyltransferases"/>
    <property type="match status" value="1"/>
</dbReference>
<protein>
    <submittedName>
        <fullName evidence="2">Unannotated protein</fullName>
    </submittedName>
</protein>
<organism evidence="2">
    <name type="scientific">freshwater metagenome</name>
    <dbReference type="NCBI Taxonomy" id="449393"/>
    <lineage>
        <taxon>unclassified sequences</taxon>
        <taxon>metagenomes</taxon>
        <taxon>ecological metagenomes</taxon>
    </lineage>
</organism>
<dbReference type="CDD" id="cd02440">
    <property type="entry name" value="AdoMet_MTases"/>
    <property type="match status" value="1"/>
</dbReference>
<dbReference type="AlphaFoldDB" id="A0A6J7L3G6"/>
<dbReference type="InterPro" id="IPR013217">
    <property type="entry name" value="Methyltransf_12"/>
</dbReference>
<dbReference type="EMBL" id="CAFBNE010000077">
    <property type="protein sequence ID" value="CAB4960849.1"/>
    <property type="molecule type" value="Genomic_DNA"/>
</dbReference>
<dbReference type="Pfam" id="PF08242">
    <property type="entry name" value="Methyltransf_12"/>
    <property type="match status" value="1"/>
</dbReference>
<dbReference type="InterPro" id="IPR029063">
    <property type="entry name" value="SAM-dependent_MTases_sf"/>
</dbReference>
<proteinExistence type="predicted"/>
<feature type="domain" description="Methyltransferase type 12" evidence="1">
    <location>
        <begin position="61"/>
        <end position="154"/>
    </location>
</feature>
<evidence type="ECO:0000259" key="1">
    <source>
        <dbReference type="Pfam" id="PF08242"/>
    </source>
</evidence>
<accession>A0A6J7L3G6</accession>
<sequence>MTGDPLGDVVSRQYERWVYPEPIADLPAWLDGNWEWFDPSIAHRLLWPDRDYQPEMDILVAGCGANQAAVLAYTNPTAKVVAIDVSEPSLGHERFLKDKYRLKNLELHRLAIEDVDRLNRDFDLIVSTGVLHHLTDSQRGMDSLGGCLRRDGVIGIMLYARYGRLGVELLQSVFSDLGLVQDDSSVAVVKAALSDLPERHPIKSYLPLARDLQHDAGIVDTFLHGRDRSFTVTSCIDLVTTAGLVFQDWFVKAPYYPPVGSTSAFFSSVAALPERQQWSVLERIYSSNACHFFTACREDRLTTDYRIDFLSAGVLDYVPSFRHRCRVEGTRLLRQGWSVDLDSTQLAFFHQIDGQRTIADVNSAVLNLGEFAHLRLDDVANYSRLLFQSFWQLDVLAMGIHESVGQS</sequence>
<dbReference type="Gene3D" id="3.40.50.150">
    <property type="entry name" value="Vaccinia Virus protein VP39"/>
    <property type="match status" value="1"/>
</dbReference>
<evidence type="ECO:0000313" key="2">
    <source>
        <dbReference type="EMBL" id="CAB4960849.1"/>
    </source>
</evidence>